<comment type="caution">
    <text evidence="4">The sequence shown here is derived from an EMBL/GenBank/DDBJ whole genome shotgun (WGS) entry which is preliminary data.</text>
</comment>
<reference evidence="4 5" key="1">
    <citation type="journal article" date="2015" name="BMC Genomics">
        <title>Gene expression during zombie ant biting behavior reflects the complexity underlying fungal parasitic behavioral manipulation.</title>
        <authorList>
            <person name="de Bekker C."/>
            <person name="Ohm R.A."/>
            <person name="Loreto R.G."/>
            <person name="Sebastian A."/>
            <person name="Albert I."/>
            <person name="Merrow M."/>
            <person name="Brachmann A."/>
            <person name="Hughes D.P."/>
        </authorList>
    </citation>
    <scope>NUCLEOTIDE SEQUENCE [LARGE SCALE GENOMIC DNA]</scope>
    <source>
        <strain evidence="4 5">SC16a</strain>
    </source>
</reference>
<feature type="chain" id="PRO_5012970567" description="Up-regulated in Daf-2 domain-containing protein" evidence="2">
    <location>
        <begin position="18"/>
        <end position="264"/>
    </location>
</feature>
<dbReference type="Pfam" id="PF18457">
    <property type="entry name" value="PUD1_2"/>
    <property type="match status" value="1"/>
</dbReference>
<evidence type="ECO:0000256" key="2">
    <source>
        <dbReference type="SAM" id="SignalP"/>
    </source>
</evidence>
<gene>
    <name evidence="4" type="ORF">XA68_11672</name>
</gene>
<keyword evidence="2" id="KW-0732">Signal</keyword>
<feature type="signal peptide" evidence="2">
    <location>
        <begin position="1"/>
        <end position="17"/>
    </location>
</feature>
<evidence type="ECO:0000313" key="5">
    <source>
        <dbReference type="Proteomes" id="UP000037136"/>
    </source>
</evidence>
<evidence type="ECO:0000313" key="4">
    <source>
        <dbReference type="EMBL" id="PFH54930.1"/>
    </source>
</evidence>
<evidence type="ECO:0000259" key="3">
    <source>
        <dbReference type="Pfam" id="PF18457"/>
    </source>
</evidence>
<dbReference type="EMBL" id="LAZP02001616">
    <property type="protein sequence ID" value="PFH54930.1"/>
    <property type="molecule type" value="Genomic_DNA"/>
</dbReference>
<accession>A0A2A9P214</accession>
<sequence>MQLPILVTALLATSVWAEVVHRKANVTIMNNTDKPLVSVSVIHKYSSVYKETHEWGLISPGEVSSDHMVVQYNTGLGTIGQDWWLLSWYDEGLTHFHVTNPNNFRGVFDFLEDQAPAAMITAGITVAAAIATPAGFAATLGASMAAVVLAKTTSEAIFNSESTVGFKKHYLEDVDEDEPVILIVNPDNEVRINSKSDESRTVYKTDLVPLELRRNGTKSATGDAAGPGKEDARPKDDAAPEQNAGRDKGAAGSETSEGIELGEV</sequence>
<name>A0A2A9P214_OPHUN</name>
<dbReference type="InterPro" id="IPR041157">
    <property type="entry name" value="PUD1/2"/>
</dbReference>
<dbReference type="Proteomes" id="UP000037136">
    <property type="component" value="Unassembled WGS sequence"/>
</dbReference>
<proteinExistence type="predicted"/>
<protein>
    <recommendedName>
        <fullName evidence="3">Up-regulated in Daf-2 domain-containing protein</fullName>
    </recommendedName>
</protein>
<dbReference type="OrthoDB" id="5785880at2759"/>
<feature type="region of interest" description="Disordered" evidence="1">
    <location>
        <begin position="213"/>
        <end position="264"/>
    </location>
</feature>
<dbReference type="Gene3D" id="2.60.40.3820">
    <property type="match status" value="2"/>
</dbReference>
<reference evidence="4 5" key="2">
    <citation type="journal article" date="2017" name="Sci. Rep.">
        <title>Ant-infecting Ophiocordyceps genomes reveal a high diversity of potential behavioral manipulation genes and a possible major role for enterotoxins.</title>
        <authorList>
            <person name="de Bekker C."/>
            <person name="Ohm R.A."/>
            <person name="Evans H.C."/>
            <person name="Brachmann A."/>
            <person name="Hughes D.P."/>
        </authorList>
    </citation>
    <scope>NUCLEOTIDE SEQUENCE [LARGE SCALE GENOMIC DNA]</scope>
    <source>
        <strain evidence="4 5">SC16a</strain>
    </source>
</reference>
<evidence type="ECO:0000256" key="1">
    <source>
        <dbReference type="SAM" id="MobiDB-lite"/>
    </source>
</evidence>
<feature type="compositionally biased region" description="Basic and acidic residues" evidence="1">
    <location>
        <begin position="228"/>
        <end position="249"/>
    </location>
</feature>
<dbReference type="AlphaFoldDB" id="A0A2A9P214"/>
<organism evidence="4 5">
    <name type="scientific">Ophiocordyceps unilateralis</name>
    <name type="common">Zombie-ant fungus</name>
    <name type="synonym">Torrubia unilateralis</name>
    <dbReference type="NCBI Taxonomy" id="268505"/>
    <lineage>
        <taxon>Eukaryota</taxon>
        <taxon>Fungi</taxon>
        <taxon>Dikarya</taxon>
        <taxon>Ascomycota</taxon>
        <taxon>Pezizomycotina</taxon>
        <taxon>Sordariomycetes</taxon>
        <taxon>Hypocreomycetidae</taxon>
        <taxon>Hypocreales</taxon>
        <taxon>Ophiocordycipitaceae</taxon>
        <taxon>Ophiocordyceps</taxon>
    </lineage>
</organism>
<keyword evidence="5" id="KW-1185">Reference proteome</keyword>
<feature type="domain" description="Up-regulated in Daf-2" evidence="3">
    <location>
        <begin position="21"/>
        <end position="203"/>
    </location>
</feature>